<evidence type="ECO:0000256" key="21">
    <source>
        <dbReference type="ARBA" id="ARBA00047757"/>
    </source>
</evidence>
<evidence type="ECO:0000256" key="17">
    <source>
        <dbReference type="ARBA" id="ARBA00047511"/>
    </source>
</evidence>
<comment type="catalytic activity">
    <reaction evidence="10">
        <text>CoA + H2O = (R)-4'-phosphopantetheine + adenosine 3',5'-bisphosphate + 2 H(+)</text>
        <dbReference type="Rhea" id="RHEA:64988"/>
        <dbReference type="ChEBI" id="CHEBI:15377"/>
        <dbReference type="ChEBI" id="CHEBI:15378"/>
        <dbReference type="ChEBI" id="CHEBI:57287"/>
        <dbReference type="ChEBI" id="CHEBI:58343"/>
        <dbReference type="ChEBI" id="CHEBI:61723"/>
        <dbReference type="EC" id="3.6.1.77"/>
    </reaction>
    <physiologicalReaction direction="left-to-right" evidence="10">
        <dbReference type="Rhea" id="RHEA:64989"/>
    </physiologicalReaction>
</comment>
<evidence type="ECO:0000256" key="20">
    <source>
        <dbReference type="ARBA" id="ARBA00047708"/>
    </source>
</evidence>
<evidence type="ECO:0000256" key="25">
    <source>
        <dbReference type="ARBA" id="ARBA00048667"/>
    </source>
</evidence>
<evidence type="ECO:0000256" key="30">
    <source>
        <dbReference type="ARBA" id="ARBA00049403"/>
    </source>
</evidence>
<feature type="domain" description="Nudix hydrolase" evidence="31">
    <location>
        <begin position="19"/>
        <end position="264"/>
    </location>
</feature>
<dbReference type="InterPro" id="IPR039121">
    <property type="entry name" value="NUDT19"/>
</dbReference>
<comment type="catalytic activity">
    <reaction evidence="17">
        <text>(6Z)-octenoyl-CoA + H2O = S-(6Z-octenoyl)-4'-phosphopantetheine + adenosine 3',5'-bisphosphate + 2 H(+)</text>
        <dbReference type="Rhea" id="RHEA:67528"/>
        <dbReference type="ChEBI" id="CHEBI:15377"/>
        <dbReference type="ChEBI" id="CHEBI:15378"/>
        <dbReference type="ChEBI" id="CHEBI:58343"/>
        <dbReference type="ChEBI" id="CHEBI:172383"/>
        <dbReference type="ChEBI" id="CHEBI:172384"/>
    </reaction>
    <physiologicalReaction direction="left-to-right" evidence="17">
        <dbReference type="Rhea" id="RHEA:67529"/>
    </physiologicalReaction>
</comment>
<dbReference type="Proteomes" id="UP000694569">
    <property type="component" value="Unplaced"/>
</dbReference>
<dbReference type="OrthoDB" id="1695362at2759"/>
<evidence type="ECO:0000256" key="10">
    <source>
        <dbReference type="ARBA" id="ARBA00044908"/>
    </source>
</evidence>
<comment type="catalytic activity">
    <reaction evidence="25">
        <text>a 5'-end CoA-ribonucleoside in mRNA + H2O = a 5'-end phospho-adenosine-phospho-ribonucleoside in mRNA + (R)-4'-phosphopantetheine + 2 H(+)</text>
        <dbReference type="Rhea" id="RHEA:67592"/>
        <dbReference type="Rhea" id="RHEA-COMP:15719"/>
        <dbReference type="Rhea" id="RHEA-COMP:17276"/>
        <dbReference type="ChEBI" id="CHEBI:15377"/>
        <dbReference type="ChEBI" id="CHEBI:15378"/>
        <dbReference type="ChEBI" id="CHEBI:61723"/>
        <dbReference type="ChEBI" id="CHEBI:144051"/>
        <dbReference type="ChEBI" id="CHEBI:172371"/>
    </reaction>
    <physiologicalReaction direction="left-to-right" evidence="25">
        <dbReference type="Rhea" id="RHEA:67593"/>
    </physiologicalReaction>
</comment>
<evidence type="ECO:0000256" key="6">
    <source>
        <dbReference type="ARBA" id="ARBA00022842"/>
    </source>
</evidence>
<name>A0A8C5MK82_9ANUR</name>
<sequence>MNNTLKWREAATLILAAGSQHRHIVSKLQSPAQPHSLKRTSFDYNVLLLQRSQKSSFLPNAYVFPGGLVDPSDFSNDWVKVFEKYRHQPNFGLGLVKQNPTTRAPMFATDRTRFGSLIPGEVAFRICAIRETFEESGILLVVPEGSDAEASKNAMAVFEENQKLLAKWREDVQGDPFQFIEMCKEMRCVPNIWALHEWSNWLTPKISSSNVRRYDTAFFICCLQKRPPTTQDQKEVVSFTWWSPFEAIQEYLSQKIFIPPPQCYELSRMCNLPHVQELHRFSLARALEGCEQWMTVLVKAEDGVLHTLPGDDLYPDDVDSTAENPKLYSTNKNIEDLLRDGGRHHRLLYHDGFPNLYVNVEQKYKHLGPVAMNAHSAEPKSKI</sequence>
<evidence type="ECO:0000256" key="1">
    <source>
        <dbReference type="ARBA" id="ARBA00001936"/>
    </source>
</evidence>
<evidence type="ECO:0000256" key="12">
    <source>
        <dbReference type="ARBA" id="ARBA00045809"/>
    </source>
</evidence>
<dbReference type="Gene3D" id="3.90.79.10">
    <property type="entry name" value="Nucleoside Triphosphate Pyrophosphohydrolase"/>
    <property type="match status" value="1"/>
</dbReference>
<evidence type="ECO:0000256" key="18">
    <source>
        <dbReference type="ARBA" id="ARBA00047584"/>
    </source>
</evidence>
<keyword evidence="7" id="KW-0464">Manganese</keyword>
<comment type="catalytic activity">
    <reaction evidence="30">
        <text>(9Z)-hexadecenoyl-CoA + H2O = S-(9Z-hexadecenoyl)-4'-phosphopantetheine + adenosine 3',5'-bisphosphate + 2 H(+)</text>
        <dbReference type="Rhea" id="RHEA:67540"/>
        <dbReference type="ChEBI" id="CHEBI:15377"/>
        <dbReference type="ChEBI" id="CHEBI:15378"/>
        <dbReference type="ChEBI" id="CHEBI:58343"/>
        <dbReference type="ChEBI" id="CHEBI:61540"/>
        <dbReference type="ChEBI" id="CHEBI:172388"/>
    </reaction>
    <physiologicalReaction direction="left-to-right" evidence="30">
        <dbReference type="Rhea" id="RHEA:67541"/>
    </physiologicalReaction>
</comment>
<comment type="catalytic activity">
    <reaction evidence="19">
        <text>propanoyl-CoA + H2O = propanoyl-4'-phosphopantetheine + adenosine 3',5'-bisphosphate + 2 H(+)</text>
        <dbReference type="Rhea" id="RHEA:67464"/>
        <dbReference type="ChEBI" id="CHEBI:15377"/>
        <dbReference type="ChEBI" id="CHEBI:15378"/>
        <dbReference type="ChEBI" id="CHEBI:57392"/>
        <dbReference type="ChEBI" id="CHEBI:58343"/>
        <dbReference type="ChEBI" id="CHEBI:172362"/>
    </reaction>
    <physiologicalReaction direction="left-to-right" evidence="19">
        <dbReference type="Rhea" id="RHEA:67465"/>
    </physiologicalReaction>
</comment>
<evidence type="ECO:0000256" key="5">
    <source>
        <dbReference type="ARBA" id="ARBA00022801"/>
    </source>
</evidence>
<comment type="catalytic activity">
    <reaction evidence="22">
        <text>(9Z,12Z,15Z)-octadecatrienoyl-CoA + H2O = S-(9Z,12Z,15Z-octadecatrienoyl)-4'-phosphopantetheine + adenosine 3',5'-bisphosphate + 2 H(+)</text>
        <dbReference type="Rhea" id="RHEA:67532"/>
        <dbReference type="ChEBI" id="CHEBI:15377"/>
        <dbReference type="ChEBI" id="CHEBI:15378"/>
        <dbReference type="ChEBI" id="CHEBI:58343"/>
        <dbReference type="ChEBI" id="CHEBI:74034"/>
        <dbReference type="ChEBI" id="CHEBI:172386"/>
    </reaction>
    <physiologicalReaction direction="left-to-right" evidence="22">
        <dbReference type="Rhea" id="RHEA:67533"/>
    </physiologicalReaction>
</comment>
<dbReference type="PANTHER" id="PTHR12318:SF0">
    <property type="entry name" value="ACYL-COENZYME A DIPHOSPHATASE NUDT19"/>
    <property type="match status" value="1"/>
</dbReference>
<keyword evidence="33" id="KW-1185">Reference proteome</keyword>
<evidence type="ECO:0000256" key="19">
    <source>
        <dbReference type="ARBA" id="ARBA00047666"/>
    </source>
</evidence>
<keyword evidence="4" id="KW-0479">Metal-binding</keyword>
<comment type="catalytic activity">
    <reaction evidence="18">
        <text>4,8-dimethylnonanoyl-CoA + H2O = S-(4,8-dimethylnonanoyl)-4'-phosphopantetheine + adenosine 3',5'-bisphosphate + 2 H(+)</text>
        <dbReference type="Rhea" id="RHEA:67524"/>
        <dbReference type="ChEBI" id="CHEBI:15377"/>
        <dbReference type="ChEBI" id="CHEBI:15378"/>
        <dbReference type="ChEBI" id="CHEBI:58343"/>
        <dbReference type="ChEBI" id="CHEBI:77061"/>
        <dbReference type="ChEBI" id="CHEBI:172385"/>
    </reaction>
    <physiologicalReaction direction="left-to-right" evidence="18">
        <dbReference type="Rhea" id="RHEA:67525"/>
    </physiologicalReaction>
</comment>
<evidence type="ECO:0000259" key="31">
    <source>
        <dbReference type="PROSITE" id="PS51462"/>
    </source>
</evidence>
<evidence type="ECO:0000256" key="2">
    <source>
        <dbReference type="ARBA" id="ARBA00001946"/>
    </source>
</evidence>
<evidence type="ECO:0000256" key="22">
    <source>
        <dbReference type="ARBA" id="ARBA00048360"/>
    </source>
</evidence>
<gene>
    <name evidence="32" type="primary">NUDT19</name>
</gene>
<evidence type="ECO:0000256" key="24">
    <source>
        <dbReference type="ARBA" id="ARBA00048624"/>
    </source>
</evidence>
<keyword evidence="6" id="KW-0460">Magnesium</keyword>
<evidence type="ECO:0000256" key="9">
    <source>
        <dbReference type="ARBA" id="ARBA00031193"/>
    </source>
</evidence>
<reference evidence="32" key="1">
    <citation type="submission" date="2025-08" db="UniProtKB">
        <authorList>
            <consortium name="Ensembl"/>
        </authorList>
    </citation>
    <scope>IDENTIFICATION</scope>
</reference>
<comment type="cofactor">
    <cofactor evidence="1">
        <name>Mn(2+)</name>
        <dbReference type="ChEBI" id="CHEBI:29035"/>
    </cofactor>
</comment>
<dbReference type="PROSITE" id="PS51462">
    <property type="entry name" value="NUDIX"/>
    <property type="match status" value="1"/>
</dbReference>
<comment type="catalytic activity">
    <reaction evidence="15">
        <text>tetradecanoyl-CoA + H2O = tetradecanoyl-4'-phosphopantetheine + adenosine 3',5'-bisphosphate + 2 H(+)</text>
        <dbReference type="Rhea" id="RHEA:50028"/>
        <dbReference type="ChEBI" id="CHEBI:15377"/>
        <dbReference type="ChEBI" id="CHEBI:15378"/>
        <dbReference type="ChEBI" id="CHEBI:57385"/>
        <dbReference type="ChEBI" id="CHEBI:58343"/>
        <dbReference type="ChEBI" id="CHEBI:132017"/>
    </reaction>
    <physiologicalReaction direction="left-to-right" evidence="15">
        <dbReference type="Rhea" id="RHEA:50029"/>
    </physiologicalReaction>
</comment>
<dbReference type="GO" id="GO:0005739">
    <property type="term" value="C:mitochondrion"/>
    <property type="evidence" value="ECO:0007669"/>
    <property type="project" value="TreeGrafter"/>
</dbReference>
<comment type="similarity">
    <text evidence="3">Belongs to the Nudix hydrolase family.</text>
</comment>
<comment type="catalytic activity">
    <reaction evidence="21">
        <text>dodecanoyl-CoA + H2O = S-dodecanoyl-4'-phosphopantetheine + adenosine 3',5'-bisphosphate + 2 H(+)</text>
        <dbReference type="Rhea" id="RHEA:50024"/>
        <dbReference type="ChEBI" id="CHEBI:15377"/>
        <dbReference type="ChEBI" id="CHEBI:15378"/>
        <dbReference type="ChEBI" id="CHEBI:57375"/>
        <dbReference type="ChEBI" id="CHEBI:58343"/>
        <dbReference type="ChEBI" id="CHEBI:132015"/>
    </reaction>
    <physiologicalReaction direction="left-to-right" evidence="21">
        <dbReference type="Rhea" id="RHEA:50025"/>
    </physiologicalReaction>
</comment>
<dbReference type="PANTHER" id="PTHR12318">
    <property type="entry name" value="TESTOSTERONE-REGULATED PROTEIN RP2"/>
    <property type="match status" value="1"/>
</dbReference>
<comment type="catalytic activity">
    <reaction evidence="27">
        <text>an acyl-CoA + H2O = an acyl-4'-phosphopantetheine + adenosine 3',5'-bisphosphate + 2 H(+)</text>
        <dbReference type="Rhea" id="RHEA:50044"/>
        <dbReference type="ChEBI" id="CHEBI:15377"/>
        <dbReference type="ChEBI" id="CHEBI:15378"/>
        <dbReference type="ChEBI" id="CHEBI:58342"/>
        <dbReference type="ChEBI" id="CHEBI:58343"/>
        <dbReference type="ChEBI" id="CHEBI:132023"/>
    </reaction>
    <physiologicalReaction direction="left-to-right" evidence="27">
        <dbReference type="Rhea" id="RHEA:50045"/>
    </physiologicalReaction>
</comment>
<evidence type="ECO:0000256" key="16">
    <source>
        <dbReference type="ARBA" id="ARBA00047466"/>
    </source>
</evidence>
<comment type="catalytic activity">
    <reaction evidence="29">
        <text>butanoyl-CoA + H2O = S-butanoyl-4'-phosphopantetheine + adenosine 3',5'-bisphosphate + 2 H(+)</text>
        <dbReference type="Rhea" id="RHEA:49976"/>
        <dbReference type="ChEBI" id="CHEBI:15377"/>
        <dbReference type="ChEBI" id="CHEBI:15378"/>
        <dbReference type="ChEBI" id="CHEBI:57371"/>
        <dbReference type="ChEBI" id="CHEBI:58343"/>
        <dbReference type="ChEBI" id="CHEBI:132011"/>
    </reaction>
    <physiologicalReaction direction="left-to-right" evidence="29">
        <dbReference type="Rhea" id="RHEA:49977"/>
    </physiologicalReaction>
</comment>
<evidence type="ECO:0000313" key="33">
    <source>
        <dbReference type="Proteomes" id="UP000694569"/>
    </source>
</evidence>
<comment type="catalytic activity">
    <reaction evidence="23">
        <text>(9Z)-tetradecenoyl-CoA + H2O = S-(9Z-tetradecenoyl)-4'-phosphopantetheine + adenosine 3',5'-bisphosphate + 2 H(+)</text>
        <dbReference type="Rhea" id="RHEA:67544"/>
        <dbReference type="ChEBI" id="CHEBI:15377"/>
        <dbReference type="ChEBI" id="CHEBI:15378"/>
        <dbReference type="ChEBI" id="CHEBI:58343"/>
        <dbReference type="ChEBI" id="CHEBI:65060"/>
        <dbReference type="ChEBI" id="CHEBI:172389"/>
    </reaction>
    <physiologicalReaction direction="left-to-right" evidence="23">
        <dbReference type="Rhea" id="RHEA:67545"/>
    </physiologicalReaction>
</comment>
<comment type="catalytic activity">
    <reaction evidence="14">
        <text>malonyl-CoA + H2O = malonyl-4'-phosphopantetheine + adenosine 3',5'-bisphosphate + 2 H(+)</text>
        <dbReference type="Rhea" id="RHEA:67468"/>
        <dbReference type="ChEBI" id="CHEBI:15377"/>
        <dbReference type="ChEBI" id="CHEBI:15378"/>
        <dbReference type="ChEBI" id="CHEBI:57384"/>
        <dbReference type="ChEBI" id="CHEBI:58343"/>
        <dbReference type="ChEBI" id="CHEBI:172363"/>
    </reaction>
    <physiologicalReaction direction="left-to-right" evidence="14">
        <dbReference type="Rhea" id="RHEA:67469"/>
    </physiologicalReaction>
</comment>
<evidence type="ECO:0000256" key="15">
    <source>
        <dbReference type="ARBA" id="ARBA00047403"/>
    </source>
</evidence>
<evidence type="ECO:0000256" key="11">
    <source>
        <dbReference type="ARBA" id="ARBA00044967"/>
    </source>
</evidence>
<dbReference type="GO" id="GO:0046872">
    <property type="term" value="F:metal ion binding"/>
    <property type="evidence" value="ECO:0007669"/>
    <property type="project" value="UniProtKB-KW"/>
</dbReference>
<comment type="catalytic activity">
    <reaction evidence="16">
        <text>hexanoyl-CoA + H2O = hexanoyl-4'-phosphopantetheine + adenosine 3',5'-bisphosphate + 2 H(+)</text>
        <dbReference type="Rhea" id="RHEA:49980"/>
        <dbReference type="ChEBI" id="CHEBI:15377"/>
        <dbReference type="ChEBI" id="CHEBI:15378"/>
        <dbReference type="ChEBI" id="CHEBI:58343"/>
        <dbReference type="ChEBI" id="CHEBI:62620"/>
        <dbReference type="ChEBI" id="CHEBI:132012"/>
    </reaction>
    <physiologicalReaction direction="left-to-right" evidence="16">
        <dbReference type="Rhea" id="RHEA:49981"/>
    </physiologicalReaction>
</comment>
<evidence type="ECO:0000256" key="4">
    <source>
        <dbReference type="ARBA" id="ARBA00022723"/>
    </source>
</evidence>
<dbReference type="EC" id="3.6.1.77" evidence="11"/>
<comment type="catalytic activity">
    <reaction evidence="28">
        <text>choloyl-CoA + H2O = S-choloyl-4'-phosphopantetheine + adenosine 3',5'-bisphosphate + 2 H(+)</text>
        <dbReference type="Rhea" id="RHEA:50036"/>
        <dbReference type="ChEBI" id="CHEBI:15377"/>
        <dbReference type="ChEBI" id="CHEBI:15378"/>
        <dbReference type="ChEBI" id="CHEBI:57373"/>
        <dbReference type="ChEBI" id="CHEBI:58343"/>
        <dbReference type="ChEBI" id="CHEBI:132020"/>
    </reaction>
    <physiologicalReaction direction="left-to-right" evidence="28">
        <dbReference type="Rhea" id="RHEA:50037"/>
    </physiologicalReaction>
</comment>
<dbReference type="GeneTree" id="ENSGT00420000029858"/>
<comment type="catalytic activity">
    <reaction evidence="20">
        <text>(9Z,12Z)-octadecadienoyl-CoA + H2O = S-(9Z,12Z-octadecadienoyl)-4'-phosphopantetheine + adenosine 3',5'-bisphosphate + 2 H(+)</text>
        <dbReference type="Rhea" id="RHEA:67536"/>
        <dbReference type="ChEBI" id="CHEBI:15377"/>
        <dbReference type="ChEBI" id="CHEBI:15378"/>
        <dbReference type="ChEBI" id="CHEBI:57383"/>
        <dbReference type="ChEBI" id="CHEBI:58343"/>
        <dbReference type="ChEBI" id="CHEBI:172387"/>
    </reaction>
    <physiologicalReaction direction="left-to-right" evidence="20">
        <dbReference type="Rhea" id="RHEA:67537"/>
    </physiologicalReaction>
</comment>
<evidence type="ECO:0000256" key="8">
    <source>
        <dbReference type="ARBA" id="ARBA00026208"/>
    </source>
</evidence>
<organism evidence="32 33">
    <name type="scientific">Leptobrachium leishanense</name>
    <name type="common">Leishan spiny toad</name>
    <dbReference type="NCBI Taxonomy" id="445787"/>
    <lineage>
        <taxon>Eukaryota</taxon>
        <taxon>Metazoa</taxon>
        <taxon>Chordata</taxon>
        <taxon>Craniata</taxon>
        <taxon>Vertebrata</taxon>
        <taxon>Euteleostomi</taxon>
        <taxon>Amphibia</taxon>
        <taxon>Batrachia</taxon>
        <taxon>Anura</taxon>
        <taxon>Pelobatoidea</taxon>
        <taxon>Megophryidae</taxon>
        <taxon>Leptobrachium</taxon>
    </lineage>
</organism>
<dbReference type="Ensembl" id="ENSLLET00000013847.1">
    <property type="protein sequence ID" value="ENSLLEP00000013330.1"/>
    <property type="gene ID" value="ENSLLEG00000008431.1"/>
</dbReference>
<comment type="catalytic activity">
    <reaction evidence="24">
        <text>succinyl-CoA + H2O = succinyl-4'-phosphopantetheine + adenosine 3',5'-bisphosphate + 2 H(+)</text>
        <dbReference type="Rhea" id="RHEA:67472"/>
        <dbReference type="ChEBI" id="CHEBI:15377"/>
        <dbReference type="ChEBI" id="CHEBI:15378"/>
        <dbReference type="ChEBI" id="CHEBI:57292"/>
        <dbReference type="ChEBI" id="CHEBI:58343"/>
        <dbReference type="ChEBI" id="CHEBI:172364"/>
    </reaction>
    <physiologicalReaction direction="left-to-right" evidence="24">
        <dbReference type="Rhea" id="RHEA:67473"/>
    </physiologicalReaction>
</comment>
<comment type="function">
    <text evidence="12">Fatty acyl-coenzyme A (CoA) diphosphatase that hydrolyzes fatty acyl-CoA to yield acyl-4'-phosphopantetheine and adenosine 3',5'-bisphosphate. Mediates the hydrolysis of a wide range of CoA esters, including choloyl-CoA and branched-chain fatty-acyl-CoA esters and at low substrate concentrations medium and long-chain fatty-acyl-CoA esters are the primary substrates. Highest activity seen with medium-chain acyl-CoA esters and higher rates of activity seen with the unsaturated acyl-CoA esters compared with the saturated esters. Exhibits decapping activity towards dpCoA-capped RNAs in vitro.</text>
</comment>
<evidence type="ECO:0000256" key="3">
    <source>
        <dbReference type="ARBA" id="ARBA00005582"/>
    </source>
</evidence>
<evidence type="ECO:0000256" key="27">
    <source>
        <dbReference type="ARBA" id="ARBA00048882"/>
    </source>
</evidence>
<dbReference type="InterPro" id="IPR015797">
    <property type="entry name" value="NUDIX_hydrolase-like_dom_sf"/>
</dbReference>
<comment type="cofactor">
    <cofactor evidence="2">
        <name>Mg(2+)</name>
        <dbReference type="ChEBI" id="CHEBI:18420"/>
    </cofactor>
</comment>
<evidence type="ECO:0000256" key="14">
    <source>
        <dbReference type="ARBA" id="ARBA00047369"/>
    </source>
</evidence>
<protein>
    <recommendedName>
        <fullName evidence="8">Acyl-coenzyme A diphosphatase NUDT19</fullName>
        <ecNumber evidence="11">3.6.1.77</ecNumber>
    </recommendedName>
    <alternativeName>
        <fullName evidence="9">Nucleoside diphosphate-linked moiety X motif 19</fullName>
    </alternativeName>
</protein>
<reference evidence="32" key="2">
    <citation type="submission" date="2025-09" db="UniProtKB">
        <authorList>
            <consortium name="Ensembl"/>
        </authorList>
    </citation>
    <scope>IDENTIFICATION</scope>
</reference>
<dbReference type="CDD" id="cd18870">
    <property type="entry name" value="NUDIX_AcylCoAdiphos_Nudt19"/>
    <property type="match status" value="1"/>
</dbReference>
<evidence type="ECO:0000256" key="7">
    <source>
        <dbReference type="ARBA" id="ARBA00023211"/>
    </source>
</evidence>
<accession>A0A8C5MK82</accession>
<evidence type="ECO:0000256" key="23">
    <source>
        <dbReference type="ARBA" id="ARBA00048413"/>
    </source>
</evidence>
<comment type="catalytic activity">
    <reaction evidence="13">
        <text>octanoyl-CoA + H2O = S-octanoyl-4'-phosphopantetheine + adenosine 3',5'-bisphosphate + 2 H(+)</text>
        <dbReference type="Rhea" id="RHEA:50016"/>
        <dbReference type="ChEBI" id="CHEBI:15377"/>
        <dbReference type="ChEBI" id="CHEBI:15378"/>
        <dbReference type="ChEBI" id="CHEBI:57386"/>
        <dbReference type="ChEBI" id="CHEBI:58343"/>
        <dbReference type="ChEBI" id="CHEBI:132013"/>
    </reaction>
    <physiologicalReaction direction="left-to-right" evidence="13">
        <dbReference type="Rhea" id="RHEA:50017"/>
    </physiologicalReaction>
</comment>
<evidence type="ECO:0000256" key="29">
    <source>
        <dbReference type="ARBA" id="ARBA00049284"/>
    </source>
</evidence>
<comment type="catalytic activity">
    <reaction evidence="26">
        <text>hexadecanoyl-CoA + H2O = S-hexadecanoyl-4'-phosphopantetheine + adenosine 3',5'-bisphosphate + 2 H(+)</text>
        <dbReference type="Rhea" id="RHEA:50032"/>
        <dbReference type="ChEBI" id="CHEBI:15377"/>
        <dbReference type="ChEBI" id="CHEBI:15378"/>
        <dbReference type="ChEBI" id="CHEBI:57379"/>
        <dbReference type="ChEBI" id="CHEBI:58343"/>
        <dbReference type="ChEBI" id="CHEBI:132018"/>
    </reaction>
    <physiologicalReaction direction="left-to-right" evidence="26">
        <dbReference type="Rhea" id="RHEA:50033"/>
    </physiologicalReaction>
</comment>
<proteinExistence type="inferred from homology"/>
<dbReference type="AlphaFoldDB" id="A0A8C5MK82"/>
<evidence type="ECO:0000256" key="28">
    <source>
        <dbReference type="ARBA" id="ARBA00048961"/>
    </source>
</evidence>
<evidence type="ECO:0000313" key="32">
    <source>
        <dbReference type="Ensembl" id="ENSLLEP00000013330.1"/>
    </source>
</evidence>
<keyword evidence="5" id="KW-0378">Hydrolase</keyword>
<dbReference type="SUPFAM" id="SSF55811">
    <property type="entry name" value="Nudix"/>
    <property type="match status" value="1"/>
</dbReference>
<dbReference type="InterPro" id="IPR000086">
    <property type="entry name" value="NUDIX_hydrolase_dom"/>
</dbReference>
<evidence type="ECO:0000256" key="13">
    <source>
        <dbReference type="ARBA" id="ARBA00047289"/>
    </source>
</evidence>
<evidence type="ECO:0000256" key="26">
    <source>
        <dbReference type="ARBA" id="ARBA00048828"/>
    </source>
</evidence>
<dbReference type="GO" id="GO:0010945">
    <property type="term" value="F:coenzyme A diphosphatase activity"/>
    <property type="evidence" value="ECO:0007669"/>
    <property type="project" value="UniProtKB-EC"/>
</dbReference>